<proteinExistence type="predicted"/>
<protein>
    <submittedName>
        <fullName evidence="1">Uncharacterized protein</fullName>
    </submittedName>
</protein>
<keyword evidence="2" id="KW-1185">Reference proteome</keyword>
<evidence type="ECO:0000313" key="1">
    <source>
        <dbReference type="EMBL" id="MBB4667413.1"/>
    </source>
</evidence>
<dbReference type="RefSeq" id="WP_184217855.1">
    <property type="nucleotide sequence ID" value="NZ_JACHMD010000001.1"/>
</dbReference>
<comment type="caution">
    <text evidence="1">The sequence shown here is derived from an EMBL/GenBank/DDBJ whole genome shotgun (WGS) entry which is preliminary data.</text>
</comment>
<evidence type="ECO:0000313" key="2">
    <source>
        <dbReference type="Proteomes" id="UP000573729"/>
    </source>
</evidence>
<gene>
    <name evidence="1" type="ORF">BKA24_002122</name>
</gene>
<dbReference type="EMBL" id="JACHMD010000001">
    <property type="protein sequence ID" value="MBB4667413.1"/>
    <property type="molecule type" value="Genomic_DNA"/>
</dbReference>
<accession>A0A7W7BTK7</accession>
<dbReference type="Proteomes" id="UP000573729">
    <property type="component" value="Unassembled WGS sequence"/>
</dbReference>
<organism evidence="1 2">
    <name type="scientific">Microbacterium marinum</name>
    <dbReference type="NCBI Taxonomy" id="421115"/>
    <lineage>
        <taxon>Bacteria</taxon>
        <taxon>Bacillati</taxon>
        <taxon>Actinomycetota</taxon>
        <taxon>Actinomycetes</taxon>
        <taxon>Micrococcales</taxon>
        <taxon>Microbacteriaceae</taxon>
        <taxon>Microbacterium</taxon>
    </lineage>
</organism>
<dbReference type="AlphaFoldDB" id="A0A7W7BTK7"/>
<reference evidence="1 2" key="1">
    <citation type="submission" date="2020-08" db="EMBL/GenBank/DDBJ databases">
        <title>Sequencing the genomes of 1000 actinobacteria strains.</title>
        <authorList>
            <person name="Klenk H.-P."/>
        </authorList>
    </citation>
    <scope>NUCLEOTIDE SEQUENCE [LARGE SCALE GENOMIC DNA]</scope>
    <source>
        <strain evidence="1 2">DSM 24947</strain>
    </source>
</reference>
<name>A0A7W7BTK7_9MICO</name>
<sequence length="157" mass="17667">MPVSSRSPICVTKVTNKPVEIVGLAQGAFARRKEEIIGVVDVGRQPTLQDGLGEVRDVDGSLLTLSLGLRFPDRPVLPRRTHRALDTDLPSPIRDHDDVLTPQRKRFARPHRRSEHHENQIFKELDVRRRTAATPRVGATPGTNEVQHAHDLIEFEI</sequence>